<keyword evidence="6" id="KW-0732">Signal</keyword>
<protein>
    <recommendedName>
        <fullName evidence="7">O-antigen ligase-related domain-containing protein</fullName>
    </recommendedName>
</protein>
<name>A0A4Z0BQ48_9BURK</name>
<gene>
    <name evidence="8" type="ORF">EZ313_20940</name>
</gene>
<proteinExistence type="predicted"/>
<feature type="transmembrane region" description="Helical" evidence="5">
    <location>
        <begin position="101"/>
        <end position="134"/>
    </location>
</feature>
<dbReference type="RefSeq" id="WP_135265240.1">
    <property type="nucleotide sequence ID" value="NZ_SMLM01000003.1"/>
</dbReference>
<evidence type="ECO:0000313" key="9">
    <source>
        <dbReference type="Proteomes" id="UP000298180"/>
    </source>
</evidence>
<evidence type="ECO:0000256" key="2">
    <source>
        <dbReference type="ARBA" id="ARBA00022692"/>
    </source>
</evidence>
<dbReference type="InterPro" id="IPR051533">
    <property type="entry name" value="WaaL-like"/>
</dbReference>
<evidence type="ECO:0000256" key="6">
    <source>
        <dbReference type="SAM" id="SignalP"/>
    </source>
</evidence>
<evidence type="ECO:0000259" key="7">
    <source>
        <dbReference type="Pfam" id="PF04932"/>
    </source>
</evidence>
<dbReference type="EMBL" id="SMLM01000003">
    <property type="protein sequence ID" value="TFZ00902.1"/>
    <property type="molecule type" value="Genomic_DNA"/>
</dbReference>
<evidence type="ECO:0000256" key="5">
    <source>
        <dbReference type="SAM" id="Phobius"/>
    </source>
</evidence>
<dbReference type="GO" id="GO:0016020">
    <property type="term" value="C:membrane"/>
    <property type="evidence" value="ECO:0007669"/>
    <property type="project" value="UniProtKB-SubCell"/>
</dbReference>
<feature type="transmembrane region" description="Helical" evidence="5">
    <location>
        <begin position="32"/>
        <end position="51"/>
    </location>
</feature>
<comment type="subcellular location">
    <subcellularLocation>
        <location evidence="1">Membrane</location>
        <topology evidence="1">Multi-pass membrane protein</topology>
    </subcellularLocation>
</comment>
<feature type="domain" description="O-antigen ligase-related" evidence="7">
    <location>
        <begin position="219"/>
        <end position="385"/>
    </location>
</feature>
<feature type="transmembrane region" description="Helical" evidence="5">
    <location>
        <begin position="235"/>
        <end position="254"/>
    </location>
</feature>
<dbReference type="PANTHER" id="PTHR37422">
    <property type="entry name" value="TEICHURONIC ACID BIOSYNTHESIS PROTEIN TUAE"/>
    <property type="match status" value="1"/>
</dbReference>
<dbReference type="Gene3D" id="1.25.40.10">
    <property type="entry name" value="Tetratricopeptide repeat domain"/>
    <property type="match status" value="1"/>
</dbReference>
<feature type="chain" id="PRO_5021244173" description="O-antigen ligase-related domain-containing protein" evidence="6">
    <location>
        <begin position="23"/>
        <end position="736"/>
    </location>
</feature>
<dbReference type="InterPro" id="IPR007016">
    <property type="entry name" value="O-antigen_ligase-rel_domated"/>
</dbReference>
<dbReference type="SUPFAM" id="SSF48452">
    <property type="entry name" value="TPR-like"/>
    <property type="match status" value="1"/>
</dbReference>
<comment type="caution">
    <text evidence="8">The sequence shown here is derived from an EMBL/GenBank/DDBJ whole genome shotgun (WGS) entry which is preliminary data.</text>
</comment>
<evidence type="ECO:0000256" key="4">
    <source>
        <dbReference type="ARBA" id="ARBA00023136"/>
    </source>
</evidence>
<dbReference type="OrthoDB" id="8576060at2"/>
<feature type="transmembrane region" description="Helical" evidence="5">
    <location>
        <begin position="146"/>
        <end position="168"/>
    </location>
</feature>
<dbReference type="PANTHER" id="PTHR37422:SF13">
    <property type="entry name" value="LIPOPOLYSACCHARIDE BIOSYNTHESIS PROTEIN PA4999-RELATED"/>
    <property type="match status" value="1"/>
</dbReference>
<keyword evidence="4 5" id="KW-0472">Membrane</keyword>
<evidence type="ECO:0000313" key="8">
    <source>
        <dbReference type="EMBL" id="TFZ00902.1"/>
    </source>
</evidence>
<evidence type="ECO:0000256" key="3">
    <source>
        <dbReference type="ARBA" id="ARBA00022989"/>
    </source>
</evidence>
<feature type="transmembrane region" description="Helical" evidence="5">
    <location>
        <begin position="436"/>
        <end position="453"/>
    </location>
</feature>
<reference evidence="8 9" key="1">
    <citation type="submission" date="2019-03" db="EMBL/GenBank/DDBJ databases">
        <title>Ramlibacter henchirensis DSM 14656, whole genome shotgun sequence.</title>
        <authorList>
            <person name="Zhang X."/>
            <person name="Feng G."/>
            <person name="Zhu H."/>
        </authorList>
    </citation>
    <scope>NUCLEOTIDE SEQUENCE [LARGE SCALE GENOMIC DNA]</scope>
    <source>
        <strain evidence="8 9">DSM 14656</strain>
    </source>
</reference>
<accession>A0A4Z0BQ48</accession>
<sequence>MARKKPRVAAAATMAAPGPAAAAPPLAARSQGGSGTVALLLAAIMLLAPALGVPNELMLQDTLKSIIVSFGALIASLVFFFERRRRPQPVLWHPVIWLPLLLMACAIGSMAWSHTYLAGVEAIRWFVFALLVWLGLNTFTQSRLPLVAWGIHGGAVLCSLWAALQFWVDWRFFPQGPPPASTFVNRNFFAEFVVCTLPFSALLLARARQSAAIALLSASTALVIVTVLMTGTRAALLALWLQLLVVLPFMLWRYRDGFAMAGWDTARRALAAGVLLAGVLGLGMIPSGNDRLLAEGRGDTPLVRGLQRTASIAPGDESLGIRMVMWKATLGMIADRPVTGVGAGAWEVQIPLYLPRGTQVETDYYVHNEVLQALAEYGLAGLVFLAGLFGWLLQAAWRTWHAGDAESREEGPWRATALCTLLAMLVVSNVGFPWRMAATGALFALALGVVAASDARLRVQGRTAPVAFPWTRGWSTAALAGAGACTVLAAYITHQAAECERKIVQAASIALQITASGRPGAPQWEPSKARMLQLTREAIAINPHYRKITPLVADELAGWGDWKNAAWIWESVLESRPHVVAILTNVARAHAQLGRPKEAMQTLEHAKAISPDAPSVRSLEVIMLSRQGQDARAIELARTAIREGFHDVDLLRNAFLIGWRTGDASLLGEAMDVLLKDYPAARADSLLLLADFQFRALRDEAKAVDSWREALALAPAARRGAILAQVPPALRPRVER</sequence>
<feature type="signal peptide" evidence="6">
    <location>
        <begin position="1"/>
        <end position="22"/>
    </location>
</feature>
<feature type="transmembrane region" description="Helical" evidence="5">
    <location>
        <begin position="474"/>
        <end position="492"/>
    </location>
</feature>
<dbReference type="Proteomes" id="UP000298180">
    <property type="component" value="Unassembled WGS sequence"/>
</dbReference>
<keyword evidence="3 5" id="KW-1133">Transmembrane helix</keyword>
<dbReference type="InterPro" id="IPR011990">
    <property type="entry name" value="TPR-like_helical_dom_sf"/>
</dbReference>
<feature type="transmembrane region" description="Helical" evidence="5">
    <location>
        <begin position="374"/>
        <end position="393"/>
    </location>
</feature>
<keyword evidence="2 5" id="KW-0812">Transmembrane</keyword>
<feature type="transmembrane region" description="Helical" evidence="5">
    <location>
        <begin position="188"/>
        <end position="205"/>
    </location>
</feature>
<organism evidence="8 9">
    <name type="scientific">Ramlibacter henchirensis</name>
    <dbReference type="NCBI Taxonomy" id="204072"/>
    <lineage>
        <taxon>Bacteria</taxon>
        <taxon>Pseudomonadati</taxon>
        <taxon>Pseudomonadota</taxon>
        <taxon>Betaproteobacteria</taxon>
        <taxon>Burkholderiales</taxon>
        <taxon>Comamonadaceae</taxon>
        <taxon>Ramlibacter</taxon>
    </lineage>
</organism>
<dbReference type="Pfam" id="PF14559">
    <property type="entry name" value="TPR_19"/>
    <property type="match status" value="1"/>
</dbReference>
<feature type="transmembrane region" description="Helical" evidence="5">
    <location>
        <begin position="212"/>
        <end position="229"/>
    </location>
</feature>
<dbReference type="AlphaFoldDB" id="A0A4Z0BQ48"/>
<evidence type="ECO:0000256" key="1">
    <source>
        <dbReference type="ARBA" id="ARBA00004141"/>
    </source>
</evidence>
<dbReference type="Pfam" id="PF04932">
    <property type="entry name" value="Wzy_C"/>
    <property type="match status" value="1"/>
</dbReference>
<feature type="transmembrane region" description="Helical" evidence="5">
    <location>
        <begin position="63"/>
        <end position="81"/>
    </location>
</feature>
<keyword evidence="9" id="KW-1185">Reference proteome</keyword>